<dbReference type="AlphaFoldDB" id="A0A7Z0WTL0"/>
<keyword evidence="4" id="KW-1185">Reference proteome</keyword>
<keyword evidence="2" id="KW-1133">Transmembrane helix</keyword>
<feature type="transmembrane region" description="Helical" evidence="2">
    <location>
        <begin position="20"/>
        <end position="39"/>
    </location>
</feature>
<feature type="transmembrane region" description="Helical" evidence="2">
    <location>
        <begin position="114"/>
        <end position="135"/>
    </location>
</feature>
<evidence type="ECO:0000313" key="3">
    <source>
        <dbReference type="EMBL" id="OLF13009.1"/>
    </source>
</evidence>
<dbReference type="RefSeq" id="WP_075131918.1">
    <property type="nucleotide sequence ID" value="NZ_MSIF01000002.1"/>
</dbReference>
<feature type="transmembrane region" description="Helical" evidence="2">
    <location>
        <begin position="78"/>
        <end position="94"/>
    </location>
</feature>
<dbReference type="Pfam" id="PF19752">
    <property type="entry name" value="DUF6239"/>
    <property type="match status" value="1"/>
</dbReference>
<feature type="transmembrane region" description="Helical" evidence="2">
    <location>
        <begin position="51"/>
        <end position="72"/>
    </location>
</feature>
<accession>A0A7Z0WTL0</accession>
<dbReference type="OrthoDB" id="3590217at2"/>
<comment type="caution">
    <text evidence="3">The sequence shown here is derived from an EMBL/GenBank/DDBJ whole genome shotgun (WGS) entry which is preliminary data.</text>
</comment>
<feature type="region of interest" description="Disordered" evidence="1">
    <location>
        <begin position="461"/>
        <end position="483"/>
    </location>
</feature>
<keyword evidence="2" id="KW-0812">Transmembrane</keyword>
<sequence>MLAAGGGHAHLDLGDGIGSLLLRVVLLAAVAAVSAFALLRGFLGEPTRFARVAVTVLASSAATMQLLVSGGLNLPDQVVPLLLAALAAPIYLVLSRDERFAPAVGFGRRAAPLVFAAVAVLALVQLALAWLTGAGDVRTSVVLHTGVLLGLVALVWFAVAAPRGRWASAALRVGAALLAMAMLAGTAQAVTLRRPEPTPGVANAVRLEVGGRVVDVTVVPNLPGWNLVHVDDPDASVGLSAGAHQPVWPRAGTTGGWVSVDLPPGRSDLWVRSGAATATFFTTTGDTGRSSPVLAGADGPECASALLGRMLVAGTATGGEPCPSDGLDPIDAAALVDLVDAVEADRAALITDSSPRGVEAAAAVRVAARATGLTLVPPDTPGVPLVITSGWTDAATDRDRPVYLAPWLLTEPLLADGQHIALRYDPNGESFRRYRYELSESYSTQSASAAGYRAWLAERREPETGPVRVQATSRLDRDGVSLP</sequence>
<evidence type="ECO:0000313" key="4">
    <source>
        <dbReference type="Proteomes" id="UP000185696"/>
    </source>
</evidence>
<protein>
    <submittedName>
        <fullName evidence="3">Uncharacterized protein</fullName>
    </submittedName>
</protein>
<dbReference type="EMBL" id="MSIF01000002">
    <property type="protein sequence ID" value="OLF13009.1"/>
    <property type="molecule type" value="Genomic_DNA"/>
</dbReference>
<dbReference type="Proteomes" id="UP000185696">
    <property type="component" value="Unassembled WGS sequence"/>
</dbReference>
<keyword evidence="2" id="KW-0472">Membrane</keyword>
<reference evidence="3 4" key="1">
    <citation type="submission" date="2016-12" db="EMBL/GenBank/DDBJ databases">
        <title>The draft genome sequence of Actinophytocola xinjiangensis.</title>
        <authorList>
            <person name="Wang W."/>
            <person name="Yuan L."/>
        </authorList>
    </citation>
    <scope>NUCLEOTIDE SEQUENCE [LARGE SCALE GENOMIC DNA]</scope>
    <source>
        <strain evidence="3 4">CGMCC 4.4663</strain>
    </source>
</reference>
<feature type="transmembrane region" description="Helical" evidence="2">
    <location>
        <begin position="141"/>
        <end position="161"/>
    </location>
</feature>
<gene>
    <name evidence="3" type="ORF">BLA60_07135</name>
</gene>
<organism evidence="3 4">
    <name type="scientific">Actinophytocola xinjiangensis</name>
    <dbReference type="NCBI Taxonomy" id="485602"/>
    <lineage>
        <taxon>Bacteria</taxon>
        <taxon>Bacillati</taxon>
        <taxon>Actinomycetota</taxon>
        <taxon>Actinomycetes</taxon>
        <taxon>Pseudonocardiales</taxon>
        <taxon>Pseudonocardiaceae</taxon>
    </lineage>
</organism>
<evidence type="ECO:0000256" key="2">
    <source>
        <dbReference type="SAM" id="Phobius"/>
    </source>
</evidence>
<name>A0A7Z0WTL0_9PSEU</name>
<proteinExistence type="predicted"/>
<evidence type="ECO:0000256" key="1">
    <source>
        <dbReference type="SAM" id="MobiDB-lite"/>
    </source>
</evidence>
<feature type="transmembrane region" description="Helical" evidence="2">
    <location>
        <begin position="173"/>
        <end position="192"/>
    </location>
</feature>
<feature type="compositionally biased region" description="Basic and acidic residues" evidence="1">
    <location>
        <begin position="474"/>
        <end position="483"/>
    </location>
</feature>
<dbReference type="InterPro" id="IPR046206">
    <property type="entry name" value="DUF6239"/>
</dbReference>